<evidence type="ECO:0000256" key="5">
    <source>
        <dbReference type="PROSITE-ProRule" id="PRU00504"/>
    </source>
</evidence>
<evidence type="ECO:0000313" key="7">
    <source>
        <dbReference type="EMBL" id="CAF1936359.1"/>
    </source>
</evidence>
<evidence type="ECO:0000256" key="3">
    <source>
        <dbReference type="ARBA" id="ARBA00023180"/>
    </source>
</evidence>
<sequence>MDQGVIRAFKVYYRRHLVKHIITSAGVAVTADDINITALDVVYWIQGVYEAVSETTIRNTFKSTGFEKLSVIDGIDALQQISITGEIISAEDKSIEELDRSIDDNAPSFNDWNDSNDKLLVINGIINDDGDSNEDQLNDDVASCCSKNNGGCGKNALCSENRKTSAIKCTCKTGYTNTGSAVHVVCKDSCTIKNGGCGPHAVCSHHAKTNAVQCTKKAGHTNTDSCTVNNGGCDANAICSYDATTNAVKCSCKGGYTNTGSSVNVVCKVTICANATWSKNGVTVAGGHGEGGATNQLFYPWGLFVDDDQTVVVADSQNNRIVQWKKGNTTNGQVVAGGNGAGNRLNQLNQPTYALIDNETDSLIICDDKRVVRWSRRSGTTQGEILIDNIGCYGLAMDEQRYLYVSDTRKDEVRRYKLGDNVGTLVAGGNGAGVGLNQLDYPTFLFVDREQNVYVSEWRNQRVTKWKKDAKEGIVVAGGHGSGSALTQVSYPFGLFADTLGTVYVVDEVNHRVTRWTQGATQGTVIVGGSAYGAGANQLTSPIGLSVDRHGNLYVADSRNDRIQRFSIEKNC</sequence>
<proteinExistence type="predicted"/>
<dbReference type="SUPFAM" id="SSF57196">
    <property type="entry name" value="EGF/Laminin"/>
    <property type="match status" value="1"/>
</dbReference>
<protein>
    <recommendedName>
        <fullName evidence="6">EGF-like domain-containing protein</fullName>
    </recommendedName>
</protein>
<evidence type="ECO:0000256" key="2">
    <source>
        <dbReference type="ARBA" id="ARBA00022737"/>
    </source>
</evidence>
<dbReference type="AlphaFoldDB" id="A0A816LXB0"/>
<feature type="disulfide bond" evidence="4">
    <location>
        <begin position="233"/>
        <end position="250"/>
    </location>
</feature>
<dbReference type="Gene3D" id="2.120.10.30">
    <property type="entry name" value="TolB, C-terminal domain"/>
    <property type="match status" value="2"/>
</dbReference>
<keyword evidence="4" id="KW-1015">Disulfide bond</keyword>
<keyword evidence="4" id="KW-0245">EGF-like domain</keyword>
<organism evidence="7 8">
    <name type="scientific">Rotaria magnacalcarata</name>
    <dbReference type="NCBI Taxonomy" id="392030"/>
    <lineage>
        <taxon>Eukaryota</taxon>
        <taxon>Metazoa</taxon>
        <taxon>Spiralia</taxon>
        <taxon>Gnathifera</taxon>
        <taxon>Rotifera</taxon>
        <taxon>Eurotatoria</taxon>
        <taxon>Bdelloidea</taxon>
        <taxon>Philodinida</taxon>
        <taxon>Philodinidae</taxon>
        <taxon>Rotaria</taxon>
    </lineage>
</organism>
<dbReference type="PROSITE" id="PS51125">
    <property type="entry name" value="NHL"/>
    <property type="match status" value="2"/>
</dbReference>
<evidence type="ECO:0000256" key="1">
    <source>
        <dbReference type="ARBA" id="ARBA00022729"/>
    </source>
</evidence>
<dbReference type="Gene3D" id="2.10.25.10">
    <property type="entry name" value="Laminin"/>
    <property type="match status" value="2"/>
</dbReference>
<feature type="domain" description="EGF-like" evidence="6">
    <location>
        <begin position="222"/>
        <end position="262"/>
    </location>
</feature>
<dbReference type="Pfam" id="PF01436">
    <property type="entry name" value="NHL"/>
    <property type="match status" value="1"/>
</dbReference>
<evidence type="ECO:0000256" key="4">
    <source>
        <dbReference type="PROSITE-ProRule" id="PRU00076"/>
    </source>
</evidence>
<feature type="repeat" description="NHL" evidence="5">
    <location>
        <begin position="288"/>
        <end position="327"/>
    </location>
</feature>
<feature type="repeat" description="NHL" evidence="5">
    <location>
        <begin position="532"/>
        <end position="569"/>
    </location>
</feature>
<evidence type="ECO:0000259" key="6">
    <source>
        <dbReference type="PROSITE" id="PS50026"/>
    </source>
</evidence>
<keyword evidence="2" id="KW-0677">Repeat</keyword>
<dbReference type="InterPro" id="IPR011042">
    <property type="entry name" value="6-blade_b-propeller_TolB-like"/>
</dbReference>
<accession>A0A816LXB0</accession>
<dbReference type="CDD" id="cd05819">
    <property type="entry name" value="NHL"/>
    <property type="match status" value="1"/>
</dbReference>
<keyword evidence="1" id="KW-0732">Signal</keyword>
<evidence type="ECO:0000313" key="8">
    <source>
        <dbReference type="Proteomes" id="UP000663824"/>
    </source>
</evidence>
<dbReference type="Proteomes" id="UP000663824">
    <property type="component" value="Unassembled WGS sequence"/>
</dbReference>
<comment type="caution">
    <text evidence="7">The sequence shown here is derived from an EMBL/GenBank/DDBJ whole genome shotgun (WGS) entry which is preliminary data.</text>
</comment>
<dbReference type="SUPFAM" id="SSF101898">
    <property type="entry name" value="NHL repeat"/>
    <property type="match status" value="1"/>
</dbReference>
<dbReference type="PANTHER" id="PTHR10680">
    <property type="entry name" value="PEPTIDYL-GLYCINE ALPHA-AMIDATING MONOOXYGENASE"/>
    <property type="match status" value="1"/>
</dbReference>
<dbReference type="EMBL" id="CAJNRE010001208">
    <property type="protein sequence ID" value="CAF1936359.1"/>
    <property type="molecule type" value="Genomic_DNA"/>
</dbReference>
<dbReference type="PANTHER" id="PTHR10680:SF28">
    <property type="entry name" value="SMP-30_GLUCONOLACTONASE_LRE-LIKE REGION DOMAIN-CONTAINING PROTEIN"/>
    <property type="match status" value="1"/>
</dbReference>
<name>A0A816LXB0_9BILA</name>
<comment type="caution">
    <text evidence="4">Lacks conserved residue(s) required for the propagation of feature annotation.</text>
</comment>
<gene>
    <name evidence="7" type="ORF">MBJ925_LOCUS5077</name>
</gene>
<dbReference type="GO" id="GO:0005576">
    <property type="term" value="C:extracellular region"/>
    <property type="evidence" value="ECO:0007669"/>
    <property type="project" value="TreeGrafter"/>
</dbReference>
<dbReference type="InterPro" id="IPR001258">
    <property type="entry name" value="NHL_repeat"/>
</dbReference>
<dbReference type="InterPro" id="IPR000742">
    <property type="entry name" value="EGF"/>
</dbReference>
<reference evidence="7" key="1">
    <citation type="submission" date="2021-02" db="EMBL/GenBank/DDBJ databases">
        <authorList>
            <person name="Nowell W R."/>
        </authorList>
    </citation>
    <scope>NUCLEOTIDE SEQUENCE</scope>
</reference>
<keyword evidence="3" id="KW-0325">Glycoprotein</keyword>
<dbReference type="PROSITE" id="PS50026">
    <property type="entry name" value="EGF_3"/>
    <property type="match status" value="1"/>
</dbReference>